<dbReference type="InterPro" id="IPR009057">
    <property type="entry name" value="Homeodomain-like_sf"/>
</dbReference>
<evidence type="ECO:0000313" key="6">
    <source>
        <dbReference type="EMBL" id="UYM07535.1"/>
    </source>
</evidence>
<dbReference type="Pfam" id="PF00440">
    <property type="entry name" value="TetR_N"/>
    <property type="match status" value="1"/>
</dbReference>
<dbReference type="PROSITE" id="PS01081">
    <property type="entry name" value="HTH_TETR_1"/>
    <property type="match status" value="1"/>
</dbReference>
<name>A0AA46TM13_9ACTN</name>
<dbReference type="KEGG" id="sgrg:L0C25_10830"/>
<feature type="domain" description="HTH tetR-type" evidence="5">
    <location>
        <begin position="3"/>
        <end position="63"/>
    </location>
</feature>
<dbReference type="PANTHER" id="PTHR30055">
    <property type="entry name" value="HTH-TYPE TRANSCRIPTIONAL REGULATOR RUTR"/>
    <property type="match status" value="1"/>
</dbReference>
<dbReference type="SUPFAM" id="SSF48498">
    <property type="entry name" value="Tetracyclin repressor-like, C-terminal domain"/>
    <property type="match status" value="1"/>
</dbReference>
<evidence type="ECO:0000256" key="2">
    <source>
        <dbReference type="ARBA" id="ARBA00023125"/>
    </source>
</evidence>
<dbReference type="FunFam" id="1.10.10.60:FF:000141">
    <property type="entry name" value="TetR family transcriptional regulator"/>
    <property type="match status" value="1"/>
</dbReference>
<dbReference type="PRINTS" id="PR00455">
    <property type="entry name" value="HTHTETR"/>
</dbReference>
<keyword evidence="3" id="KW-0804">Transcription</keyword>
<protein>
    <submittedName>
        <fullName evidence="6">TetR/AcrR family transcriptional regulator</fullName>
    </submittedName>
</protein>
<dbReference type="PANTHER" id="PTHR30055:SF237">
    <property type="entry name" value="TRANSCRIPTIONAL REPRESSOR MCE3R"/>
    <property type="match status" value="1"/>
</dbReference>
<gene>
    <name evidence="6" type="ORF">L0C25_10830</name>
</gene>
<sequence>MGNGRKQQILDTAAGLFAERGFHGVSVHDIGTAIGVSGPALYRHFDGKDAILAEMLVDISNRLLDEGGRRVESASTALESLQSLVDWHVDFALTYPSLIVVQEREWANLPEKIQDTVRATQLAYIDLWVTALRTLRPELDVRSARAAAQAAFGLINSTPHSARIGRPAMRDLLTEMAVAALLGRAASGS</sequence>
<accession>A0AA46TM13</accession>
<dbReference type="GO" id="GO:0045892">
    <property type="term" value="P:negative regulation of DNA-templated transcription"/>
    <property type="evidence" value="ECO:0007669"/>
    <property type="project" value="UniProtKB-ARBA"/>
</dbReference>
<dbReference type="InterPro" id="IPR023772">
    <property type="entry name" value="DNA-bd_HTH_TetR-type_CS"/>
</dbReference>
<keyword evidence="7" id="KW-1185">Reference proteome</keyword>
<evidence type="ECO:0000256" key="1">
    <source>
        <dbReference type="ARBA" id="ARBA00023015"/>
    </source>
</evidence>
<evidence type="ECO:0000313" key="7">
    <source>
        <dbReference type="Proteomes" id="UP001164390"/>
    </source>
</evidence>
<dbReference type="EMBL" id="CP094970">
    <property type="protein sequence ID" value="UYM07535.1"/>
    <property type="molecule type" value="Genomic_DNA"/>
</dbReference>
<evidence type="ECO:0000256" key="3">
    <source>
        <dbReference type="ARBA" id="ARBA00023163"/>
    </source>
</evidence>
<dbReference type="GO" id="GO:0000976">
    <property type="term" value="F:transcription cis-regulatory region binding"/>
    <property type="evidence" value="ECO:0007669"/>
    <property type="project" value="TreeGrafter"/>
</dbReference>
<dbReference type="Proteomes" id="UP001164390">
    <property type="component" value="Chromosome"/>
</dbReference>
<dbReference type="RefSeq" id="WP_271636511.1">
    <property type="nucleotide sequence ID" value="NZ_CP094970.1"/>
</dbReference>
<dbReference type="Gene3D" id="1.10.357.10">
    <property type="entry name" value="Tetracycline Repressor, domain 2"/>
    <property type="match status" value="1"/>
</dbReference>
<feature type="DNA-binding region" description="H-T-H motif" evidence="4">
    <location>
        <begin position="26"/>
        <end position="45"/>
    </location>
</feature>
<organism evidence="6 7">
    <name type="scientific">Solicola gregarius</name>
    <dbReference type="NCBI Taxonomy" id="2908642"/>
    <lineage>
        <taxon>Bacteria</taxon>
        <taxon>Bacillati</taxon>
        <taxon>Actinomycetota</taxon>
        <taxon>Actinomycetes</taxon>
        <taxon>Propionibacteriales</taxon>
        <taxon>Nocardioidaceae</taxon>
        <taxon>Solicola</taxon>
    </lineage>
</organism>
<dbReference type="InterPro" id="IPR041490">
    <property type="entry name" value="KstR2_TetR_C"/>
</dbReference>
<dbReference type="AlphaFoldDB" id="A0AA46TM13"/>
<dbReference type="InterPro" id="IPR036271">
    <property type="entry name" value="Tet_transcr_reg_TetR-rel_C_sf"/>
</dbReference>
<reference evidence="6" key="1">
    <citation type="submission" date="2022-01" db="EMBL/GenBank/DDBJ databases">
        <title>Nocardioidaceae gen. sp. A5X3R13.</title>
        <authorList>
            <person name="Lopez Marin M.A."/>
            <person name="Uhlik O."/>
        </authorList>
    </citation>
    <scope>NUCLEOTIDE SEQUENCE</scope>
    <source>
        <strain evidence="6">A5X3R13</strain>
    </source>
</reference>
<proteinExistence type="predicted"/>
<dbReference type="GO" id="GO:0003700">
    <property type="term" value="F:DNA-binding transcription factor activity"/>
    <property type="evidence" value="ECO:0007669"/>
    <property type="project" value="TreeGrafter"/>
</dbReference>
<evidence type="ECO:0000256" key="4">
    <source>
        <dbReference type="PROSITE-ProRule" id="PRU00335"/>
    </source>
</evidence>
<keyword evidence="2 4" id="KW-0238">DNA-binding</keyword>
<dbReference type="Gene3D" id="1.10.10.60">
    <property type="entry name" value="Homeodomain-like"/>
    <property type="match status" value="1"/>
</dbReference>
<evidence type="ECO:0000259" key="5">
    <source>
        <dbReference type="PROSITE" id="PS50977"/>
    </source>
</evidence>
<keyword evidence="1" id="KW-0805">Transcription regulation</keyword>
<dbReference type="InterPro" id="IPR050109">
    <property type="entry name" value="HTH-type_TetR-like_transc_reg"/>
</dbReference>
<dbReference type="InterPro" id="IPR001647">
    <property type="entry name" value="HTH_TetR"/>
</dbReference>
<dbReference type="SUPFAM" id="SSF46689">
    <property type="entry name" value="Homeodomain-like"/>
    <property type="match status" value="1"/>
</dbReference>
<dbReference type="PROSITE" id="PS50977">
    <property type="entry name" value="HTH_TETR_2"/>
    <property type="match status" value="1"/>
</dbReference>
<dbReference type="Pfam" id="PF17932">
    <property type="entry name" value="TetR_C_24"/>
    <property type="match status" value="1"/>
</dbReference>